<evidence type="ECO:0000256" key="1">
    <source>
        <dbReference type="SAM" id="Phobius"/>
    </source>
</evidence>
<dbReference type="Proteomes" id="UP000697995">
    <property type="component" value="Unassembled WGS sequence"/>
</dbReference>
<dbReference type="EMBL" id="NRSG01000289">
    <property type="protein sequence ID" value="MBK1661349.1"/>
    <property type="molecule type" value="Genomic_DNA"/>
</dbReference>
<evidence type="ECO:0000313" key="3">
    <source>
        <dbReference type="Proteomes" id="UP000697995"/>
    </source>
</evidence>
<keyword evidence="1" id="KW-1133">Transmembrane helix</keyword>
<comment type="caution">
    <text evidence="2">The sequence shown here is derived from an EMBL/GenBank/DDBJ whole genome shotgun (WGS) entry which is preliminary data.</text>
</comment>
<sequence>MDVVTAPRSGSLPLAVALAVAPAIGVLQSKALAPIATIALLLCVVAHRRRFGAWPWPSGAAAWAALALFGWAALTALWALEPWRAFGTALQVGGFVALGAAAARAVAADTEAARGRLLLAAAGGLALGLALAAADAATGNAIRAAVRGLKEIPPSLVFGLKPAASGSHSPMAEAAPLPRWLRAAVLAGGAAVLLALPGESARIAVLA</sequence>
<name>A0ABS1D3G8_9PROT</name>
<accession>A0ABS1D3G8</accession>
<keyword evidence="1" id="KW-0812">Transmembrane</keyword>
<feature type="transmembrane region" description="Helical" evidence="1">
    <location>
        <begin position="86"/>
        <end position="105"/>
    </location>
</feature>
<evidence type="ECO:0000313" key="2">
    <source>
        <dbReference type="EMBL" id="MBK1661349.1"/>
    </source>
</evidence>
<feature type="transmembrane region" description="Helical" evidence="1">
    <location>
        <begin position="60"/>
        <end position="80"/>
    </location>
</feature>
<organism evidence="2 3">
    <name type="scientific">Paracraurococcus ruber</name>
    <dbReference type="NCBI Taxonomy" id="77675"/>
    <lineage>
        <taxon>Bacteria</taxon>
        <taxon>Pseudomonadati</taxon>
        <taxon>Pseudomonadota</taxon>
        <taxon>Alphaproteobacteria</taxon>
        <taxon>Acetobacterales</taxon>
        <taxon>Roseomonadaceae</taxon>
        <taxon>Paracraurococcus</taxon>
    </lineage>
</organism>
<keyword evidence="3" id="KW-1185">Reference proteome</keyword>
<gene>
    <name evidence="2" type="ORF">CKO45_24370</name>
</gene>
<keyword evidence="1" id="KW-0472">Membrane</keyword>
<feature type="non-terminal residue" evidence="2">
    <location>
        <position position="207"/>
    </location>
</feature>
<reference evidence="2 3" key="1">
    <citation type="journal article" date="2020" name="Microorganisms">
        <title>Osmotic Adaptation and Compatible Solute Biosynthesis of Phototrophic Bacteria as Revealed from Genome Analyses.</title>
        <authorList>
            <person name="Imhoff J.F."/>
            <person name="Rahn T."/>
            <person name="Kunzel S."/>
            <person name="Keller A."/>
            <person name="Neulinger S.C."/>
        </authorList>
    </citation>
    <scope>NUCLEOTIDE SEQUENCE [LARGE SCALE GENOMIC DNA]</scope>
    <source>
        <strain evidence="2 3">DSM 15382</strain>
    </source>
</reference>
<proteinExistence type="predicted"/>
<protein>
    <submittedName>
        <fullName evidence="2">Uncharacterized protein</fullName>
    </submittedName>
</protein>
<feature type="transmembrane region" description="Helical" evidence="1">
    <location>
        <begin position="117"/>
        <end position="134"/>
    </location>
</feature>
<feature type="transmembrane region" description="Helical" evidence="1">
    <location>
        <begin position="31"/>
        <end position="48"/>
    </location>
</feature>